<accession>V5H0F3</accession>
<dbReference type="AlphaFoldDB" id="V5H0F3"/>
<proteinExistence type="predicted"/>
<evidence type="ECO:0000313" key="1">
    <source>
        <dbReference type="EMBL" id="JAB66318.1"/>
    </source>
</evidence>
<sequence length="263" mass="29222">NSRTKCKQIFHSIRDKVVKSFLLLDVKYKVPYSCIEKIDPLIFGEDIIDGVDDSQSESDSEIMATDNMSAAEFFNLASKIMPTQFDGNPNNLKSFLDSLELLKINCINHESNAVSFVKTHLTSKARDLITNEATLDEIILKLKTNIKGESSRLLSAKLLNLKQNNKGTTNFANEVENLAGKLQQSYISEGVPANVAQNYTVETTIQALSRNAHSEKARLIVEAGSFTSVQEIVTKFVNRSSRNNEANVLFVCPENSTILIINS</sequence>
<dbReference type="EMBL" id="GALX01002148">
    <property type="protein sequence ID" value="JAB66318.1"/>
    <property type="molecule type" value="Transcribed_RNA"/>
</dbReference>
<protein>
    <submittedName>
        <fullName evidence="1">Uncharacterized protein</fullName>
    </submittedName>
</protein>
<reference evidence="1" key="1">
    <citation type="submission" date="2013-07" db="EMBL/GenBank/DDBJ databases">
        <title>Midgut Transcriptome Profiling of Anoplphora glabripennis, a Lignocellulose Degrading, Wood-Boring Cerambycid.</title>
        <authorList>
            <person name="Scully E.D."/>
            <person name="Hoover K."/>
            <person name="Carlson J.E."/>
            <person name="Tien M."/>
            <person name="Geib S.M."/>
        </authorList>
    </citation>
    <scope>NUCLEOTIDE SEQUENCE</scope>
</reference>
<organism evidence="1">
    <name type="scientific">Anoplophora glabripennis</name>
    <name type="common">Asian longhorn beetle</name>
    <name type="synonym">Anoplophora nobilis</name>
    <dbReference type="NCBI Taxonomy" id="217634"/>
    <lineage>
        <taxon>Eukaryota</taxon>
        <taxon>Metazoa</taxon>
        <taxon>Ecdysozoa</taxon>
        <taxon>Arthropoda</taxon>
        <taxon>Hexapoda</taxon>
        <taxon>Insecta</taxon>
        <taxon>Pterygota</taxon>
        <taxon>Neoptera</taxon>
        <taxon>Endopterygota</taxon>
        <taxon>Coleoptera</taxon>
        <taxon>Polyphaga</taxon>
        <taxon>Cucujiformia</taxon>
        <taxon>Chrysomeloidea</taxon>
        <taxon>Cerambycidae</taxon>
        <taxon>Lamiinae</taxon>
        <taxon>Lamiini</taxon>
        <taxon>Anoplophora</taxon>
    </lineage>
</organism>
<name>V5H0F3_ANOGL</name>
<feature type="non-terminal residue" evidence="1">
    <location>
        <position position="1"/>
    </location>
</feature>